<dbReference type="Pfam" id="PF22621">
    <property type="entry name" value="CurL-like_PKS_C"/>
    <property type="match status" value="1"/>
</dbReference>
<dbReference type="InterPro" id="IPR020841">
    <property type="entry name" value="PKS_Beta-ketoAc_synthase_dom"/>
</dbReference>
<organism evidence="11 12">
    <name type="scientific">Streptomyces phaeochromogenes</name>
    <dbReference type="NCBI Taxonomy" id="1923"/>
    <lineage>
        <taxon>Bacteria</taxon>
        <taxon>Bacillati</taxon>
        <taxon>Actinomycetota</taxon>
        <taxon>Actinomycetes</taxon>
        <taxon>Kitasatosporales</taxon>
        <taxon>Streptomycetaceae</taxon>
        <taxon>Streptomyces</taxon>
        <taxon>Streptomyces phaeochromogenes group</taxon>
    </lineage>
</organism>
<keyword evidence="6" id="KW-0511">Multifunctional enzyme</keyword>
<dbReference type="InterPro" id="IPR016035">
    <property type="entry name" value="Acyl_Trfase/lysoPLipase"/>
</dbReference>
<dbReference type="SMART" id="SM01294">
    <property type="entry name" value="PKS_PP_betabranch"/>
    <property type="match status" value="1"/>
</dbReference>
<reference evidence="11 12" key="1">
    <citation type="submission" date="2022-10" db="EMBL/GenBank/DDBJ databases">
        <title>The complete genomes of actinobacterial strains from the NBC collection.</title>
        <authorList>
            <person name="Joergensen T.S."/>
            <person name="Alvarez Arevalo M."/>
            <person name="Sterndorff E.B."/>
            <person name="Faurdal D."/>
            <person name="Vuksanovic O."/>
            <person name="Mourched A.-S."/>
            <person name="Charusanti P."/>
            <person name="Shaw S."/>
            <person name="Blin K."/>
            <person name="Weber T."/>
        </authorList>
    </citation>
    <scope>NUCLEOTIDE SEQUENCE [LARGE SCALE GENOMIC DNA]</scope>
    <source>
        <strain evidence="11 12">NBC 01752</strain>
    </source>
</reference>
<evidence type="ECO:0000256" key="8">
    <source>
        <dbReference type="SAM" id="MobiDB-lite"/>
    </source>
</evidence>
<dbReference type="EMBL" id="CP109135">
    <property type="protein sequence ID" value="WSD12110.1"/>
    <property type="molecule type" value="Genomic_DNA"/>
</dbReference>
<evidence type="ECO:0000256" key="2">
    <source>
        <dbReference type="ARBA" id="ARBA00022450"/>
    </source>
</evidence>
<evidence type="ECO:0000313" key="11">
    <source>
        <dbReference type="EMBL" id="WSD12110.1"/>
    </source>
</evidence>
<dbReference type="Pfam" id="PF00550">
    <property type="entry name" value="PP-binding"/>
    <property type="match status" value="1"/>
</dbReference>
<protein>
    <submittedName>
        <fullName evidence="11">SDR family NAD(P)-dependent oxidoreductase</fullName>
    </submittedName>
</protein>
<accession>A0ABZ1H1S0</accession>
<dbReference type="Pfam" id="PF00698">
    <property type="entry name" value="Acyl_transf_1"/>
    <property type="match status" value="1"/>
</dbReference>
<evidence type="ECO:0000256" key="4">
    <source>
        <dbReference type="ARBA" id="ARBA00022679"/>
    </source>
</evidence>
<dbReference type="Pfam" id="PF00109">
    <property type="entry name" value="ketoacyl-synt"/>
    <property type="match status" value="1"/>
</dbReference>
<evidence type="ECO:0000256" key="6">
    <source>
        <dbReference type="ARBA" id="ARBA00023268"/>
    </source>
</evidence>
<feature type="compositionally biased region" description="Low complexity" evidence="8">
    <location>
        <begin position="1497"/>
        <end position="1510"/>
    </location>
</feature>
<dbReference type="Gene3D" id="3.40.50.720">
    <property type="entry name" value="NAD(P)-binding Rossmann-like Domain"/>
    <property type="match status" value="1"/>
</dbReference>
<dbReference type="SUPFAM" id="SSF52151">
    <property type="entry name" value="FabD/lysophospholipase-like"/>
    <property type="match status" value="1"/>
</dbReference>
<keyword evidence="2" id="KW-0596">Phosphopantetheine</keyword>
<name>A0ABZ1H1S0_STRPH</name>
<dbReference type="InterPro" id="IPR013968">
    <property type="entry name" value="PKS_KR"/>
</dbReference>
<dbReference type="InterPro" id="IPR014043">
    <property type="entry name" value="Acyl_transferase_dom"/>
</dbReference>
<dbReference type="CDD" id="cd00833">
    <property type="entry name" value="PKS"/>
    <property type="match status" value="1"/>
</dbReference>
<dbReference type="Gene3D" id="1.10.1200.10">
    <property type="entry name" value="ACP-like"/>
    <property type="match status" value="1"/>
</dbReference>
<feature type="compositionally biased region" description="Polar residues" evidence="8">
    <location>
        <begin position="475"/>
        <end position="487"/>
    </location>
</feature>
<dbReference type="InterPro" id="IPR006162">
    <property type="entry name" value="Ppantetheine_attach_site"/>
</dbReference>
<dbReference type="Pfam" id="PF08659">
    <property type="entry name" value="KR"/>
    <property type="match status" value="1"/>
</dbReference>
<dbReference type="Gene3D" id="3.40.50.1820">
    <property type="entry name" value="alpha/beta hydrolase"/>
    <property type="match status" value="1"/>
</dbReference>
<dbReference type="InterPro" id="IPR015083">
    <property type="entry name" value="NorB/c/GfsB-D-like_docking"/>
</dbReference>
<dbReference type="Pfam" id="PF02801">
    <property type="entry name" value="Ketoacyl-synt_C"/>
    <property type="match status" value="1"/>
</dbReference>
<dbReference type="Gene3D" id="3.40.47.10">
    <property type="match status" value="1"/>
</dbReference>
<dbReference type="InterPro" id="IPR057326">
    <property type="entry name" value="KR_dom"/>
</dbReference>
<dbReference type="SUPFAM" id="SSF53901">
    <property type="entry name" value="Thiolase-like"/>
    <property type="match status" value="1"/>
</dbReference>
<dbReference type="InterPro" id="IPR029058">
    <property type="entry name" value="AB_hydrolase_fold"/>
</dbReference>
<dbReference type="InterPro" id="IPR020806">
    <property type="entry name" value="PKS_PP-bd"/>
</dbReference>
<dbReference type="PROSITE" id="PS00012">
    <property type="entry name" value="PHOSPHOPANTETHEINE"/>
    <property type="match status" value="1"/>
</dbReference>
<dbReference type="InterPro" id="IPR036736">
    <property type="entry name" value="ACP-like_sf"/>
</dbReference>
<dbReference type="Pfam" id="PF00975">
    <property type="entry name" value="Thioesterase"/>
    <property type="match status" value="1"/>
</dbReference>
<dbReference type="PROSITE" id="PS52004">
    <property type="entry name" value="KS3_2"/>
    <property type="match status" value="1"/>
</dbReference>
<dbReference type="PROSITE" id="PS00606">
    <property type="entry name" value="KS3_1"/>
    <property type="match status" value="1"/>
</dbReference>
<dbReference type="InterPro" id="IPR018201">
    <property type="entry name" value="Ketoacyl_synth_AS"/>
</dbReference>
<dbReference type="InterPro" id="IPR001227">
    <property type="entry name" value="Ac_transferase_dom_sf"/>
</dbReference>
<evidence type="ECO:0000259" key="10">
    <source>
        <dbReference type="PROSITE" id="PS52004"/>
    </source>
</evidence>
<dbReference type="SMART" id="SM00824">
    <property type="entry name" value="PKS_TE"/>
    <property type="match status" value="1"/>
</dbReference>
<dbReference type="InterPro" id="IPR014031">
    <property type="entry name" value="Ketoacyl_synth_C"/>
</dbReference>
<dbReference type="InterPro" id="IPR020802">
    <property type="entry name" value="TesA-like"/>
</dbReference>
<dbReference type="InterPro" id="IPR009081">
    <property type="entry name" value="PP-bd_ACP"/>
</dbReference>
<dbReference type="Proteomes" id="UP001340816">
    <property type="component" value="Chromosome"/>
</dbReference>
<evidence type="ECO:0000256" key="5">
    <source>
        <dbReference type="ARBA" id="ARBA00023194"/>
    </source>
</evidence>
<comment type="cofactor">
    <cofactor evidence="1">
        <name>pantetheine 4'-phosphate</name>
        <dbReference type="ChEBI" id="CHEBI:47942"/>
    </cofactor>
</comment>
<dbReference type="Pfam" id="PF08990">
    <property type="entry name" value="Docking"/>
    <property type="match status" value="1"/>
</dbReference>
<dbReference type="SUPFAM" id="SSF53474">
    <property type="entry name" value="alpha/beta-Hydrolases"/>
    <property type="match status" value="1"/>
</dbReference>
<dbReference type="InterPro" id="IPR001031">
    <property type="entry name" value="Thioesterase"/>
</dbReference>
<dbReference type="PANTHER" id="PTHR43775:SF51">
    <property type="entry name" value="INACTIVE PHENOLPHTHIOCEROL SYNTHESIS POLYKETIDE SYNTHASE TYPE I PKS1-RELATED"/>
    <property type="match status" value="1"/>
</dbReference>
<dbReference type="InterPro" id="IPR014030">
    <property type="entry name" value="Ketoacyl_synth_N"/>
</dbReference>
<proteinExistence type="predicted"/>
<dbReference type="SMART" id="SM00827">
    <property type="entry name" value="PKS_AT"/>
    <property type="match status" value="1"/>
</dbReference>
<keyword evidence="7" id="KW-0012">Acyltransferase</keyword>
<keyword evidence="12" id="KW-1185">Reference proteome</keyword>
<dbReference type="InterPro" id="IPR050091">
    <property type="entry name" value="PKS_NRPS_Biosynth_Enz"/>
</dbReference>
<dbReference type="InterPro" id="IPR016036">
    <property type="entry name" value="Malonyl_transacylase_ACP-bd"/>
</dbReference>
<dbReference type="SMART" id="SM00822">
    <property type="entry name" value="PKS_KR"/>
    <property type="match status" value="1"/>
</dbReference>
<dbReference type="Gene3D" id="3.40.366.10">
    <property type="entry name" value="Malonyl-Coenzyme A Acyl Carrier Protein, domain 2"/>
    <property type="match status" value="1"/>
</dbReference>
<feature type="domain" description="Carrier" evidence="9">
    <location>
        <begin position="1531"/>
        <end position="1606"/>
    </location>
</feature>
<evidence type="ECO:0000259" key="9">
    <source>
        <dbReference type="PROSITE" id="PS50075"/>
    </source>
</evidence>
<dbReference type="InterPro" id="IPR016039">
    <property type="entry name" value="Thiolase-like"/>
</dbReference>
<gene>
    <name evidence="11" type="ORF">OHB35_02210</name>
</gene>
<dbReference type="Gene3D" id="3.30.70.3290">
    <property type="match status" value="2"/>
</dbReference>
<dbReference type="PROSITE" id="PS50075">
    <property type="entry name" value="CARRIER"/>
    <property type="match status" value="1"/>
</dbReference>
<feature type="domain" description="Ketosynthase family 3 (KS3)" evidence="10">
    <location>
        <begin position="39"/>
        <end position="465"/>
    </location>
</feature>
<evidence type="ECO:0000256" key="7">
    <source>
        <dbReference type="ARBA" id="ARBA00023315"/>
    </source>
</evidence>
<dbReference type="PANTHER" id="PTHR43775">
    <property type="entry name" value="FATTY ACID SYNTHASE"/>
    <property type="match status" value="1"/>
</dbReference>
<sequence>MPMSPSQTSPEKLVEALRTSVKEAEKLRRRNRELEAAQHEPIAIVGMACRYPGGVDSPEALWDLVATGTDAVGPFPTDRGWDTDGVYDPDPDAQGTTYCREGGFLTGAAEFDASFFGISPREAVVMDPQQRQLLEVCWEALERAELDPHTLRGSRTGVYVGAAHADYVSEPGRVPEGSEGHVLAGSADAVLSGRVSYALGLEGPSMTIETACSSSLVAVHVAVTALRRGECGLALGAGVAVMPDPAAFVEFSRQKGLAADGRCKAFSADADGTGWAEGVGVLVLQRLSDAQREGRPVLGLVRGSAVNQDGASNGLTAPNGPSQQRVIRQALADARLTPDQVDAVEAHGTGTRLGDPIEASALIGTYGQERPSGRPLWLGSLKSNIGHAQAAAGVGGVIKMVQAMRQGLLPRTLHVETPTPHVDWSAGAVRLLTEPVPWEHASSRRRAGVSAFGVGGTNAHLILEEAPPAGPKPPTASSASGEPTTALSADGEPMTVPPDGVEPAAAPVGDAAERVPAPAAVLRSVPVPRDGSVPVPWVVSGRGEAALRDQADRLHRHLGEAPDCASLDIGYSLATTRSAFEHRAVFLGSSRSELMDTLRGFADGRRSPAVVSGVRQRDRKLAFMFAGQGSQRTGMSGDLRAAFPVFADALDAVTERLDPQLDRPLSAVLEAAPGTPDAELLHRTRYTQAAIFAVEVALFRLLESWGLRPDRLLGHSVGEIAAVHAAGILDLDDACTLVAARGRLMDQLPDGGTMVSLRASEAEVLDLLADSTGPVGVAAVNGPESVVISGADEAVTALETRFAALGRATKRLRVSHAFHSPLMDAMLDDFRRVAHGLRYHAPRIPVISHATGGTDARAATADELRRPDYWVDHARRTVRFHDGVLTARAQGVTTFVEIGPDGALSAMAEECLAGDPEVTVVPLLRRPPTGVRGPAAAPNSGATTLLRAVATAYTRGATVDWASLFAGSGARRVLLPVYAFQHRRYWIEPATPAGRALPDWRYRTAWQPLPAARAGRHPAGAATAPSAAPRHWLLIHPDQGRGTALTQAAERALKDTGAVVTRLPVDVLSADRSSLAAALAGSLHPAGGDMESDTDAPVSGVLSLLGADDREHPQHGPVAAGVLATVFLAQAMEDEAVPARLWCLTQDAVAVERGERPTPAGAQLWGLGPTAALEMPTRWGGLIDLPGSAQDVHWASAVRLLDGPEDQIAVRDSGAHGRRLVHAATTPVARRYRPRGTVLVTGGTGALGAHLARWLARNGAEHLVLVGRRGGRGSAGAALEAELLELGVKVTMVACDVADRDGLAGVLAAVPADTPLTAVFHAAGVPQVSALTDTRADLFAEVYSGKVAGARNLDELTRSHDLDAFVLYASGAGVWGSAGQGAYAAANAELDALAQRRRADGLPATSVAWGVWEGEGMGGGEGAEYLRRRGVRSMAPRTALEHLVRAIDDEEPCLTVTDMDWPRFADGFTAFRPSPLISGLPEARPAPQFPDGPPESAATAAPGHHAATPGRNATAVTRARIEGLSPGDRPAALLALIRDEAADLLGFSGPEEVAADERFLLLGFDSLSMVQLRRCLGAALDVELPATVVLDHGTSRALADHLAGLLAGDRPGDTPAGVTDRAPAGTGIGPGSPADAARPVVRTGLTGLYEEAVRTRRVGEAVDVLAAAASFRPSFGTDGEQPLTPVVMSGAGATTGPGRPLLVGCAGTSVASGPHEFLALARAFEGRCDFAALPQPGFEPGEKLPVSLDVLLEAQAAALAHHTAGRPFVLLGHSAGANLAHALTRHLEARGDGPAALVLLDVYTPRDPGAMGVWRHEMLDWVARRAAVPPDDTRLTAMGAYHRMLLDWSPRATCAPVLHIRAAEPLGEWTGEPGAWQSRWEYAHTAAELPGTHFTLMSEHAPHTARAVLGWLDGLSLMGAHGSAADTTENEGNK</sequence>
<dbReference type="SUPFAM" id="SSF51735">
    <property type="entry name" value="NAD(P)-binding Rossmann-fold domains"/>
    <property type="match status" value="2"/>
</dbReference>
<dbReference type="CDD" id="cd08952">
    <property type="entry name" value="KR_1_SDR_x"/>
    <property type="match status" value="1"/>
</dbReference>
<dbReference type="SUPFAM" id="SSF55048">
    <property type="entry name" value="Probable ACP-binding domain of malonyl-CoA ACP transacylase"/>
    <property type="match status" value="1"/>
</dbReference>
<evidence type="ECO:0000256" key="3">
    <source>
        <dbReference type="ARBA" id="ARBA00022553"/>
    </source>
</evidence>
<feature type="region of interest" description="Disordered" evidence="8">
    <location>
        <begin position="465"/>
        <end position="506"/>
    </location>
</feature>
<keyword evidence="5" id="KW-0045">Antibiotic biosynthesis</keyword>
<keyword evidence="4" id="KW-0808">Transferase</keyword>
<evidence type="ECO:0000313" key="12">
    <source>
        <dbReference type="Proteomes" id="UP001340816"/>
    </source>
</evidence>
<dbReference type="InterPro" id="IPR036291">
    <property type="entry name" value="NAD(P)-bd_dom_sf"/>
</dbReference>
<keyword evidence="3" id="KW-0597">Phosphoprotein</keyword>
<dbReference type="InterPro" id="IPR032821">
    <property type="entry name" value="PKS_assoc"/>
</dbReference>
<evidence type="ECO:0000256" key="1">
    <source>
        <dbReference type="ARBA" id="ARBA00001957"/>
    </source>
</evidence>
<feature type="region of interest" description="Disordered" evidence="8">
    <location>
        <begin position="1476"/>
        <end position="1513"/>
    </location>
</feature>
<dbReference type="SMART" id="SM00825">
    <property type="entry name" value="PKS_KS"/>
    <property type="match status" value="1"/>
</dbReference>
<dbReference type="SMART" id="SM00823">
    <property type="entry name" value="PKS_PP"/>
    <property type="match status" value="1"/>
</dbReference>
<dbReference type="Pfam" id="PF16197">
    <property type="entry name" value="KAsynt_C_assoc"/>
    <property type="match status" value="1"/>
</dbReference>